<feature type="region of interest" description="Disordered" evidence="1">
    <location>
        <begin position="413"/>
        <end position="440"/>
    </location>
</feature>
<dbReference type="Gene3D" id="1.20.58.1120">
    <property type="match status" value="1"/>
</dbReference>
<feature type="compositionally biased region" description="Basic and acidic residues" evidence="1">
    <location>
        <begin position="413"/>
        <end position="425"/>
    </location>
</feature>
<dbReference type="GO" id="GO:0045505">
    <property type="term" value="F:dynein intermediate chain binding"/>
    <property type="evidence" value="ECO:0007669"/>
    <property type="project" value="InterPro"/>
</dbReference>
<evidence type="ECO:0000259" key="2">
    <source>
        <dbReference type="Pfam" id="PF08393"/>
    </source>
</evidence>
<dbReference type="GO" id="GO:0051959">
    <property type="term" value="F:dynein light intermediate chain binding"/>
    <property type="evidence" value="ECO:0007669"/>
    <property type="project" value="InterPro"/>
</dbReference>
<dbReference type="GO" id="GO:0005524">
    <property type="term" value="F:ATP binding"/>
    <property type="evidence" value="ECO:0007669"/>
    <property type="project" value="InterPro"/>
</dbReference>
<dbReference type="Gene3D" id="3.20.180.20">
    <property type="entry name" value="Dynein heavy chain, N-terminal domain 2"/>
    <property type="match status" value="1"/>
</dbReference>
<name>A0A7J7KD20_BUGNE</name>
<gene>
    <name evidence="4" type="ORF">EB796_005534</name>
</gene>
<evidence type="ECO:0000313" key="4">
    <source>
        <dbReference type="EMBL" id="KAF6036157.1"/>
    </source>
</evidence>
<proteinExistence type="predicted"/>
<dbReference type="InterPro" id="IPR035699">
    <property type="entry name" value="AAA_6"/>
</dbReference>
<dbReference type="PANTHER" id="PTHR45703">
    <property type="entry name" value="DYNEIN HEAVY CHAIN"/>
    <property type="match status" value="1"/>
</dbReference>
<dbReference type="InterPro" id="IPR042228">
    <property type="entry name" value="Dynein_linker_3"/>
</dbReference>
<comment type="caution">
    <text evidence="4">The sequence shown here is derived from an EMBL/GenBank/DDBJ whole genome shotgun (WGS) entry which is preliminary data.</text>
</comment>
<dbReference type="Pfam" id="PF08393">
    <property type="entry name" value="DHC_N2"/>
    <property type="match status" value="3"/>
</dbReference>
<dbReference type="InterPro" id="IPR013602">
    <property type="entry name" value="Dynein_heavy_linker"/>
</dbReference>
<evidence type="ECO:0000313" key="5">
    <source>
        <dbReference type="Proteomes" id="UP000593567"/>
    </source>
</evidence>
<dbReference type="PANTHER" id="PTHR45703:SF36">
    <property type="entry name" value="DYNEIN HEAVY CHAIN, CYTOPLASMIC"/>
    <property type="match status" value="1"/>
</dbReference>
<evidence type="ECO:0000259" key="3">
    <source>
        <dbReference type="Pfam" id="PF12774"/>
    </source>
</evidence>
<dbReference type="InterPro" id="IPR026983">
    <property type="entry name" value="DHC"/>
</dbReference>
<dbReference type="Gene3D" id="1.10.287.2620">
    <property type="match status" value="1"/>
</dbReference>
<dbReference type="EMBL" id="VXIV02000770">
    <property type="protein sequence ID" value="KAF6036157.1"/>
    <property type="molecule type" value="Genomic_DNA"/>
</dbReference>
<dbReference type="Pfam" id="PF12774">
    <property type="entry name" value="AAA_6"/>
    <property type="match status" value="1"/>
</dbReference>
<dbReference type="GO" id="GO:0007018">
    <property type="term" value="P:microtubule-based movement"/>
    <property type="evidence" value="ECO:0007669"/>
    <property type="project" value="InterPro"/>
</dbReference>
<dbReference type="OrthoDB" id="5986589at2759"/>
<feature type="domain" description="Dynein heavy chain hydrolytic ATP-binding dynein motor region" evidence="3">
    <location>
        <begin position="911"/>
        <end position="957"/>
    </location>
</feature>
<feature type="domain" description="Dynein heavy chain linker" evidence="2">
    <location>
        <begin position="513"/>
        <end position="638"/>
    </location>
</feature>
<protein>
    <submittedName>
        <fullName evidence="4">DNHD1</fullName>
    </submittedName>
</protein>
<sequence length="1020" mass="117913">MLQQQLTTIRNWSEKIKNFEKSFLSTNQLVLVDCTYLHNTLIPRLNEIYKDIIEFVAEQSAHIAEEFVRDMKQVVSSMKEKKSDIAQFAVYAKQVFKYKKCTADYQQQVEYIKSLFEVVRLSYRQLTVEEERLEGQVMQQWELFLSQMQIASEFINTHTPIMMKSLEESHANLIAEAERLGEAATSGKFLDPSQDATAILTDLRSLRSQFYSVCKKLNQASKWREAISGEGYQLDFLQEIGSSMDVRQELWKYVEVSTQAIKDWKSQLFKRMQAQKALDKITEWLSIATQMQSYLPSGDKVLAYWFSSLENFKKDLPLLHKMASDALKPTHWKAIFVGIGENYEEGWEFTVEEILGYNLAAHQSLIDAIFSRAQAEYRLEQKLNKIERLWTSNDVYFKLAKHIPDSVYTADKSRMEMRRGGEKNRASSRQTPVAPPPPKALKGLDTSFEDLYILIETDELQYLLEDSQVSLKQILSSPYISGFASATQRLDNKIREVEELLKLWINCQSKEGILKEFSFCTEKLRIAFPRLYFVTDDDVIRMMSVIRSPQHFIPIAKKCFPSIETMRFELPSDFQNSANIALDYQLNGDKLETVHVFGEHGESITLLEKVKAFHDGPTWLNHLEKQLKLTMVSQLQNCLLECLNNDDFDYISVLEEILEKVKLRQTELGDREGSMTHHSVSLPIHLTIQTTQWKHRLLKFPLQCLVAAEKILWSHNVCTALKSAKQIKPKLTAMRENLQQKLDEVCHVIRENSHLLYTRADSSRMRLSVVLKELAQCYMHLITTTNVYVLLLYVWCDVIGLLSAEVSCTNCFDWSNLLRYSVDISPLIRAKTFVHITEEKIDQSYQREKSLRLSSDPSRLRTPLTPLSKRNLSYASGGEELLEKQKTSVELVSTYTFGPLYVKQLDASYRYDHEYLGTKSTLISTPLTERAKHSLMMSLKDYQVGALIGPKGTGKTRPFSPFHRFTMFMFLMTQPCIADAYTPCNMLCVLSLIILLSKCLFYFCDISLWFSCCDFLTVHE</sequence>
<dbReference type="Proteomes" id="UP000593567">
    <property type="component" value="Unassembled WGS sequence"/>
</dbReference>
<keyword evidence="5" id="KW-1185">Reference proteome</keyword>
<feature type="domain" description="Dynein heavy chain linker" evidence="2">
    <location>
        <begin position="451"/>
        <end position="510"/>
    </location>
</feature>
<dbReference type="GO" id="GO:0030286">
    <property type="term" value="C:dynein complex"/>
    <property type="evidence" value="ECO:0007669"/>
    <property type="project" value="InterPro"/>
</dbReference>
<feature type="domain" description="Dynein heavy chain linker" evidence="2">
    <location>
        <begin position="237"/>
        <end position="402"/>
    </location>
</feature>
<evidence type="ECO:0000256" key="1">
    <source>
        <dbReference type="SAM" id="MobiDB-lite"/>
    </source>
</evidence>
<organism evidence="4 5">
    <name type="scientific">Bugula neritina</name>
    <name type="common">Brown bryozoan</name>
    <name type="synonym">Sertularia neritina</name>
    <dbReference type="NCBI Taxonomy" id="10212"/>
    <lineage>
        <taxon>Eukaryota</taxon>
        <taxon>Metazoa</taxon>
        <taxon>Spiralia</taxon>
        <taxon>Lophotrochozoa</taxon>
        <taxon>Bryozoa</taxon>
        <taxon>Gymnolaemata</taxon>
        <taxon>Cheilostomatida</taxon>
        <taxon>Flustrina</taxon>
        <taxon>Buguloidea</taxon>
        <taxon>Bugulidae</taxon>
        <taxon>Bugula</taxon>
    </lineage>
</organism>
<dbReference type="AlphaFoldDB" id="A0A7J7KD20"/>
<accession>A0A7J7KD20</accession>
<reference evidence="4" key="1">
    <citation type="submission" date="2020-06" db="EMBL/GenBank/DDBJ databases">
        <title>Draft genome of Bugula neritina, a colonial animal packing powerful symbionts and potential medicines.</title>
        <authorList>
            <person name="Rayko M."/>
        </authorList>
    </citation>
    <scope>NUCLEOTIDE SEQUENCE [LARGE SCALE GENOMIC DNA]</scope>
    <source>
        <strain evidence="4">Kwan_BN1</strain>
    </source>
</reference>